<name>A0A0E2BK43_9LEPT</name>
<comment type="caution">
    <text evidence="1">The sequence shown here is derived from an EMBL/GenBank/DDBJ whole genome shotgun (WGS) entry which is preliminary data.</text>
</comment>
<accession>A0A0E2BK43</accession>
<gene>
    <name evidence="1" type="ORF">LEP1GSC179_1240</name>
</gene>
<sequence length="37" mass="4532">MYARHLVNFTKKIGVKEFFSKRTFMKFFPLSKKEKSM</sequence>
<keyword evidence="2" id="KW-1185">Reference proteome</keyword>
<reference evidence="1" key="1">
    <citation type="submission" date="2012-10" db="EMBL/GenBank/DDBJ databases">
        <authorList>
            <person name="Harkins D.M."/>
            <person name="Durkin A.S."/>
            <person name="Brinkac L.M."/>
            <person name="Haft D.H."/>
            <person name="Selengut J.D."/>
            <person name="Sanka R."/>
            <person name="DePew J."/>
            <person name="Purushe J."/>
            <person name="Matthias M.A."/>
            <person name="Vinetz J.M."/>
            <person name="Sutton G.G."/>
            <person name="Nierman W.C."/>
            <person name="Fouts D.E."/>
        </authorList>
    </citation>
    <scope>NUCLEOTIDE SEQUENCE [LARGE SCALE GENOMIC DNA]</scope>
    <source>
        <strain evidence="1">MOR084</strain>
    </source>
</reference>
<protein>
    <submittedName>
        <fullName evidence="1">Uncharacterized protein</fullName>
    </submittedName>
</protein>
<dbReference type="AlphaFoldDB" id="A0A0E2BK43"/>
<proteinExistence type="predicted"/>
<dbReference type="EMBL" id="AHON02000013">
    <property type="protein sequence ID" value="EKO35624.1"/>
    <property type="molecule type" value="Genomic_DNA"/>
</dbReference>
<dbReference type="Proteomes" id="UP000006329">
    <property type="component" value="Unassembled WGS sequence"/>
</dbReference>
<evidence type="ECO:0000313" key="2">
    <source>
        <dbReference type="Proteomes" id="UP000006329"/>
    </source>
</evidence>
<evidence type="ECO:0000313" key="1">
    <source>
        <dbReference type="EMBL" id="EKO35624.1"/>
    </source>
</evidence>
<organism evidence="1 2">
    <name type="scientific">Leptospira santarosai str. MOR084</name>
    <dbReference type="NCBI Taxonomy" id="1049984"/>
    <lineage>
        <taxon>Bacteria</taxon>
        <taxon>Pseudomonadati</taxon>
        <taxon>Spirochaetota</taxon>
        <taxon>Spirochaetia</taxon>
        <taxon>Leptospirales</taxon>
        <taxon>Leptospiraceae</taxon>
        <taxon>Leptospira</taxon>
    </lineage>
</organism>